<dbReference type="PANTHER" id="PTHR11895:SF169">
    <property type="entry name" value="GLUTAMYL-TRNA(GLN) AMIDOTRANSFERASE"/>
    <property type="match status" value="1"/>
</dbReference>
<dbReference type="OrthoDB" id="167809at2759"/>
<dbReference type="SUPFAM" id="SSF75304">
    <property type="entry name" value="Amidase signature (AS) enzymes"/>
    <property type="match status" value="1"/>
</dbReference>
<dbReference type="InterPro" id="IPR036380">
    <property type="entry name" value="Isochorismatase-like_sf"/>
</dbReference>
<dbReference type="InterPro" id="IPR000120">
    <property type="entry name" value="Amidase"/>
</dbReference>
<name>A0A3E2HEB2_SCYLI</name>
<dbReference type="CDD" id="cd00431">
    <property type="entry name" value="cysteine_hydrolases"/>
    <property type="match status" value="1"/>
</dbReference>
<dbReference type="InterPro" id="IPR036928">
    <property type="entry name" value="AS_sf"/>
</dbReference>
<proteinExistence type="inferred from homology"/>
<feature type="domain" description="Isochorismatase-like" evidence="2">
    <location>
        <begin position="24"/>
        <end position="213"/>
    </location>
</feature>
<dbReference type="InterPro" id="IPR000868">
    <property type="entry name" value="Isochorismatase-like_dom"/>
</dbReference>
<gene>
    <name evidence="4" type="ORF">B7463_g4793</name>
</gene>
<evidence type="ECO:0000256" key="1">
    <source>
        <dbReference type="ARBA" id="ARBA00006336"/>
    </source>
</evidence>
<dbReference type="Pfam" id="PF01425">
    <property type="entry name" value="Amidase"/>
    <property type="match status" value="1"/>
</dbReference>
<dbReference type="EMBL" id="NCSJ02000074">
    <property type="protein sequence ID" value="RFU31493.1"/>
    <property type="molecule type" value="Genomic_DNA"/>
</dbReference>
<evidence type="ECO:0000313" key="5">
    <source>
        <dbReference type="Proteomes" id="UP000258309"/>
    </source>
</evidence>
<accession>A0A3E2HEB2</accession>
<protein>
    <recommendedName>
        <fullName evidence="6">Amidase domain-containing protein</fullName>
    </recommendedName>
</protein>
<keyword evidence="5" id="KW-1185">Reference proteome</keyword>
<comment type="similarity">
    <text evidence="1">Belongs to the isochorismatase family.</text>
</comment>
<dbReference type="Gene3D" id="1.20.58.1700">
    <property type="match status" value="1"/>
</dbReference>
<dbReference type="SUPFAM" id="SSF52499">
    <property type="entry name" value="Isochorismatase-like hydrolases"/>
    <property type="match status" value="1"/>
</dbReference>
<evidence type="ECO:0000313" key="4">
    <source>
        <dbReference type="EMBL" id="RFU31493.1"/>
    </source>
</evidence>
<dbReference type="Proteomes" id="UP000258309">
    <property type="component" value="Unassembled WGS sequence"/>
</dbReference>
<dbReference type="Gene3D" id="3.90.1300.10">
    <property type="entry name" value="Amidase signature (AS) domain"/>
    <property type="match status" value="1"/>
</dbReference>
<evidence type="ECO:0000259" key="3">
    <source>
        <dbReference type="Pfam" id="PF01425"/>
    </source>
</evidence>
<dbReference type="Pfam" id="PF00857">
    <property type="entry name" value="Isochorismatase"/>
    <property type="match status" value="1"/>
</dbReference>
<dbReference type="InterPro" id="IPR023631">
    <property type="entry name" value="Amidase_dom"/>
</dbReference>
<organism evidence="4 5">
    <name type="scientific">Scytalidium lignicola</name>
    <name type="common">Hyphomycete</name>
    <dbReference type="NCBI Taxonomy" id="5539"/>
    <lineage>
        <taxon>Eukaryota</taxon>
        <taxon>Fungi</taxon>
        <taxon>Dikarya</taxon>
        <taxon>Ascomycota</taxon>
        <taxon>Pezizomycotina</taxon>
        <taxon>Leotiomycetes</taxon>
        <taxon>Leotiomycetes incertae sedis</taxon>
        <taxon>Scytalidium</taxon>
    </lineage>
</organism>
<reference evidence="4 5" key="1">
    <citation type="submission" date="2018-05" db="EMBL/GenBank/DDBJ databases">
        <title>Draft genome sequence of Scytalidium lignicola DSM 105466, a ubiquitous saprotrophic fungus.</title>
        <authorList>
            <person name="Buettner E."/>
            <person name="Gebauer A.M."/>
            <person name="Hofrichter M."/>
            <person name="Liers C."/>
            <person name="Kellner H."/>
        </authorList>
    </citation>
    <scope>NUCLEOTIDE SEQUENCE [LARGE SCALE GENOMIC DNA]</scope>
    <source>
        <strain evidence="4 5">DSM 105466</strain>
    </source>
</reference>
<feature type="domain" description="Amidase" evidence="3">
    <location>
        <begin position="273"/>
        <end position="711"/>
    </location>
</feature>
<evidence type="ECO:0000259" key="2">
    <source>
        <dbReference type="Pfam" id="PF00857"/>
    </source>
</evidence>
<dbReference type="Gene3D" id="3.40.50.850">
    <property type="entry name" value="Isochorismatase-like"/>
    <property type="match status" value="1"/>
</dbReference>
<dbReference type="STRING" id="5539.A0A3E2HEB2"/>
<sequence length="729" mass="79149">MPQSKWWSLPNARPYAFKFPSSRTALIIIDMQRDFVDPDGFGFIQCGDPKIFAAVRDIVPTVQKTLEVSRSLGMHIIHTREGHRADLADLPYSKKVRQISAPHGHHTMGIGDQGPMGRLLVRGEWGHDIIDELRPLPGEVVIDKPGKGSYWGTGLHRVLLARGITHLIFAGVTTECCVTTTLRECNDRGFECCILSDCTGGFDAQQVTVSMDTICGQDGLFGYIGHSSDFFAQASKSQDLTPPTTPPTSDDSFLRISELQLRYKSGLASPENIVNAIYDRIEKYKSINPSVWIHLQTREECLAAAKALSDKYPGKPLPPLYGVPFGLKDNIDIANVPTTAGLECYTYTPTVSAPAVQHLLNAGALYIGKLNMDQLATGLSGCRSPYGTPHSFYSASHISGGSSSGSGVAVAAGLVSFTLGTDTAGSGRIPAALNGVVGLKPTKGTVSARGVVPACKSLDTLSIMANDTSDARKVWYIMDQHDPLDPFAKAPLSLNLWTTDFRGYREGGFTFAVPPQSLTSSVCSKEYQEAFSNAVQKLRSCGGRLVEIDYSPFENAGDLIYGASLVHERIACIGNKFLIDNMSKLHPTTKALFQAAMNSKTEAWQVFSDQNFQAEYTQQAQQLFNPLNNGPQEGIDVLVVPSAPFHPTIQEMEEKPLDLNRELGVFTHPGNVVDLCGVSVNAGWVEQGEEKVRLPFGVTFVGGSGFDGRILDIAEIFEETLKEGETKAM</sequence>
<feature type="non-terminal residue" evidence="4">
    <location>
        <position position="729"/>
    </location>
</feature>
<dbReference type="AlphaFoldDB" id="A0A3E2HEB2"/>
<dbReference type="OMA" id="VTTECCF"/>
<feature type="non-terminal residue" evidence="4">
    <location>
        <position position="1"/>
    </location>
</feature>
<comment type="caution">
    <text evidence="4">The sequence shown here is derived from an EMBL/GenBank/DDBJ whole genome shotgun (WGS) entry which is preliminary data.</text>
</comment>
<dbReference type="GO" id="GO:0003824">
    <property type="term" value="F:catalytic activity"/>
    <property type="evidence" value="ECO:0007669"/>
    <property type="project" value="InterPro"/>
</dbReference>
<evidence type="ECO:0008006" key="6">
    <source>
        <dbReference type="Google" id="ProtNLM"/>
    </source>
</evidence>
<dbReference type="PANTHER" id="PTHR11895">
    <property type="entry name" value="TRANSAMIDASE"/>
    <property type="match status" value="1"/>
</dbReference>